<dbReference type="SUPFAM" id="SSF48334">
    <property type="entry name" value="DNA repair protein MutS, domain III"/>
    <property type="match status" value="1"/>
</dbReference>
<evidence type="ECO:0000256" key="5">
    <source>
        <dbReference type="ARBA" id="ARBA00022840"/>
    </source>
</evidence>
<evidence type="ECO:0000256" key="8">
    <source>
        <dbReference type="ARBA" id="ARBA00024647"/>
    </source>
</evidence>
<reference evidence="13" key="1">
    <citation type="submission" date="2020-04" db="EMBL/GenBank/DDBJ databases">
        <title>A desert anoxygenic phototrophic bacterium fixes CO2 using RubisCO under aerobic conditions.</title>
        <authorList>
            <person name="Tang K."/>
        </authorList>
    </citation>
    <scope>NUCLEOTIDE SEQUENCE [LARGE SCALE GENOMIC DNA]</scope>
    <source>
        <strain evidence="13">MIMtkB3</strain>
    </source>
</reference>
<dbReference type="SMART" id="SM00534">
    <property type="entry name" value="MUTSac"/>
    <property type="match status" value="1"/>
</dbReference>
<dbReference type="PROSITE" id="PS00486">
    <property type="entry name" value="DNA_MISMATCH_REPAIR_2"/>
    <property type="match status" value="1"/>
</dbReference>
<dbReference type="CDD" id="cd03284">
    <property type="entry name" value="ABC_MutS1"/>
    <property type="match status" value="1"/>
</dbReference>
<dbReference type="AlphaFoldDB" id="A0A858R9Q3"/>
<dbReference type="Pfam" id="PF05190">
    <property type="entry name" value="MutS_IV"/>
    <property type="match status" value="1"/>
</dbReference>
<dbReference type="PANTHER" id="PTHR11361">
    <property type="entry name" value="DNA MISMATCH REPAIR PROTEIN MUTS FAMILY MEMBER"/>
    <property type="match status" value="1"/>
</dbReference>
<feature type="region of interest" description="Disordered" evidence="11">
    <location>
        <begin position="32"/>
        <end position="55"/>
    </location>
</feature>
<evidence type="ECO:0000256" key="6">
    <source>
        <dbReference type="ARBA" id="ARBA00023125"/>
    </source>
</evidence>
<dbReference type="SMART" id="SM00533">
    <property type="entry name" value="MUTSd"/>
    <property type="match status" value="1"/>
</dbReference>
<dbReference type="SUPFAM" id="SSF53150">
    <property type="entry name" value="DNA repair protein MutS, domain II"/>
    <property type="match status" value="1"/>
</dbReference>
<dbReference type="Gene3D" id="3.40.50.300">
    <property type="entry name" value="P-loop containing nucleotide triphosphate hydrolases"/>
    <property type="match status" value="1"/>
</dbReference>
<sequence>MVSQPIHRKISAYPIGPFVPAPRGLSRSIRGARVRRPSAGPAEPVPDTAETLPRPQDALQNASPMMAQYLEIKRQHQDHLLFYRMGDFYELFFEDAVQAAAALDITLTRRGQHAGEDIPMAGVPVHSHEQYLLRLIRAGFRVAICEQTEDPAEAKKRGSKSVVRREVIRVVTPGTITEDGLLDARSNNYLAALAEAAGETGLAWLDLSTGELTVQPIERAGLPAAVARLAPGELLIPERLAQVPELFELWGEWKKRLTVQPNARFDSENGRKRLLALYGVGTLDAFGTFTRAEVAAAGALVDYVELTQKGRLPRLDPPRRVAAGQVMEIDPATRRNLELTRTMAGERKGTLLAAVDRTVTGAGARLLAAQLSAPLTDPRRIDKRLDMLAFFVGEEALRLDVREELKRTPDVERALSRLTLGRGSPRDLCCVRDALERAASLRLKLTPQGHLSPLPDGLNGVARDLTGGSGHSHEDLVQLLSRALGPDLPLLARDGGFIAAGFDPVLDELRALRDDSRRHIANLQAKYAELTGISGLKVKHNNVLGYFLEVTATHADKLLGEKYRSVFIHRQTMAGAVRFTTVELSDLERRVAEAGDKALALELEHFEKLVQGTCAVAEPIATSARALAALDVVSSLADLAVDRGWCRPVVEDSLAFDLRGGRHPVVEQALEEAGGGPFVANDCDLSAEQRLWLLTGPNMAGKSTFLRQNALIAVLAQMGSFVPAKSARLGVVDKLFSRVGAADDLARGRSTFMVEMVETASILNQATPRSLVILDEIGRGTATFDGLSIAWACVEHLHETARCRGLFATHYHELTLLASKLPHLSCHTMRIKEWQGDVVFLHEVAAGTADRSYGIHVARLAGLPAPVVARAEQVLELLEKGEQGSAVARLAEDLPLFSAAIRRTPEPKAAPAPAAGPSPVEEALKGINPDELTPKQALEELYRLRGMLGAGPDDGMLASHPPLRGAGHGHGPEACRNQRRRLHRLGRPAAGKA</sequence>
<dbReference type="EMBL" id="CP051775">
    <property type="protein sequence ID" value="QJE74134.1"/>
    <property type="molecule type" value="Genomic_DNA"/>
</dbReference>
<dbReference type="GO" id="GO:0005524">
    <property type="term" value="F:ATP binding"/>
    <property type="evidence" value="ECO:0007669"/>
    <property type="project" value="UniProtKB-UniRule"/>
</dbReference>
<dbReference type="GO" id="GO:0030983">
    <property type="term" value="F:mismatched DNA binding"/>
    <property type="evidence" value="ECO:0007669"/>
    <property type="project" value="InterPro"/>
</dbReference>
<dbReference type="Pfam" id="PF05188">
    <property type="entry name" value="MutS_II"/>
    <property type="match status" value="1"/>
</dbReference>
<dbReference type="Gene3D" id="3.30.420.110">
    <property type="entry name" value="MutS, connector domain"/>
    <property type="match status" value="1"/>
</dbReference>
<dbReference type="KEGG" id="acru:HHL28_14495"/>
<evidence type="ECO:0000313" key="14">
    <source>
        <dbReference type="Proteomes" id="UP000501891"/>
    </source>
</evidence>
<dbReference type="PIRSF" id="PIRSF037677">
    <property type="entry name" value="DNA_mis_repair_Msh6"/>
    <property type="match status" value="1"/>
</dbReference>
<dbReference type="GO" id="GO:0005829">
    <property type="term" value="C:cytosol"/>
    <property type="evidence" value="ECO:0007669"/>
    <property type="project" value="TreeGrafter"/>
</dbReference>
<comment type="similarity">
    <text evidence="1 9 10">Belongs to the DNA mismatch repair MutS family.</text>
</comment>
<proteinExistence type="inferred from homology"/>
<dbReference type="Proteomes" id="UP000501891">
    <property type="component" value="Chromosome"/>
</dbReference>
<protein>
    <recommendedName>
        <fullName evidence="2 9">DNA mismatch repair protein MutS</fullName>
    </recommendedName>
</protein>
<dbReference type="InterPro" id="IPR036678">
    <property type="entry name" value="MutS_con_dom_sf"/>
</dbReference>
<dbReference type="InterPro" id="IPR007860">
    <property type="entry name" value="DNA_mmatch_repair_MutS_con_dom"/>
</dbReference>
<dbReference type="Pfam" id="PF01624">
    <property type="entry name" value="MutS_I"/>
    <property type="match status" value="1"/>
</dbReference>
<dbReference type="SUPFAM" id="SSF55271">
    <property type="entry name" value="DNA repair protein MutS, domain I"/>
    <property type="match status" value="1"/>
</dbReference>
<gene>
    <name evidence="9 13" type="primary">mutS</name>
    <name evidence="13" type="ORF">HHL28_14495</name>
</gene>
<dbReference type="InterPro" id="IPR007696">
    <property type="entry name" value="DNA_mismatch_repair_MutS_core"/>
</dbReference>
<dbReference type="InterPro" id="IPR027417">
    <property type="entry name" value="P-loop_NTPase"/>
</dbReference>
<dbReference type="Gene3D" id="3.40.1170.10">
    <property type="entry name" value="DNA repair protein MutS, domain I"/>
    <property type="match status" value="1"/>
</dbReference>
<dbReference type="GO" id="GO:0003684">
    <property type="term" value="F:damaged DNA binding"/>
    <property type="evidence" value="ECO:0007669"/>
    <property type="project" value="UniProtKB-UniRule"/>
</dbReference>
<name>A0A858R9Q3_9PROT</name>
<dbReference type="InterPro" id="IPR000432">
    <property type="entry name" value="DNA_mismatch_repair_MutS_C"/>
</dbReference>
<dbReference type="InterPro" id="IPR016151">
    <property type="entry name" value="DNA_mismatch_repair_MutS_N"/>
</dbReference>
<feature type="domain" description="DNA mismatch repair proteins mutS family" evidence="12">
    <location>
        <begin position="770"/>
        <end position="786"/>
    </location>
</feature>
<dbReference type="FunFam" id="3.40.1170.10:FF:000001">
    <property type="entry name" value="DNA mismatch repair protein MutS"/>
    <property type="match status" value="1"/>
</dbReference>
<accession>A0A858R9Q3</accession>
<dbReference type="Pfam" id="PF05192">
    <property type="entry name" value="MutS_III"/>
    <property type="match status" value="1"/>
</dbReference>
<keyword evidence="4 9" id="KW-0227">DNA damage</keyword>
<dbReference type="PANTHER" id="PTHR11361:SF34">
    <property type="entry name" value="DNA MISMATCH REPAIR PROTEIN MSH1, MITOCHONDRIAL"/>
    <property type="match status" value="1"/>
</dbReference>
<evidence type="ECO:0000256" key="1">
    <source>
        <dbReference type="ARBA" id="ARBA00006271"/>
    </source>
</evidence>
<feature type="region of interest" description="Disordered" evidence="11">
    <location>
        <begin position="953"/>
        <end position="993"/>
    </location>
</feature>
<organism evidence="13 14">
    <name type="scientific">Aerophototrophica crusticola</name>
    <dbReference type="NCBI Taxonomy" id="1709002"/>
    <lineage>
        <taxon>Bacteria</taxon>
        <taxon>Pseudomonadati</taxon>
        <taxon>Pseudomonadota</taxon>
        <taxon>Alphaproteobacteria</taxon>
        <taxon>Rhodospirillales</taxon>
        <taxon>Rhodospirillaceae</taxon>
        <taxon>Aerophototrophica</taxon>
    </lineage>
</organism>
<dbReference type="Gene3D" id="1.10.1420.10">
    <property type="match status" value="2"/>
</dbReference>
<evidence type="ECO:0000256" key="3">
    <source>
        <dbReference type="ARBA" id="ARBA00022741"/>
    </source>
</evidence>
<dbReference type="InterPro" id="IPR045076">
    <property type="entry name" value="MutS"/>
</dbReference>
<feature type="compositionally biased region" description="Basic residues" evidence="11">
    <location>
        <begin position="977"/>
        <end position="986"/>
    </location>
</feature>
<evidence type="ECO:0000259" key="12">
    <source>
        <dbReference type="PROSITE" id="PS00486"/>
    </source>
</evidence>
<dbReference type="InterPro" id="IPR007695">
    <property type="entry name" value="DNA_mismatch_repair_MutS-lik_N"/>
</dbReference>
<evidence type="ECO:0000256" key="10">
    <source>
        <dbReference type="RuleBase" id="RU003756"/>
    </source>
</evidence>
<comment type="function">
    <text evidence="8 9">This protein is involved in the repair of mismatches in DNA. It is possible that it carries out the mismatch recognition step. This protein has a weak ATPase activity.</text>
</comment>
<keyword evidence="5 9" id="KW-0067">ATP-binding</keyword>
<keyword evidence="14" id="KW-1185">Reference proteome</keyword>
<dbReference type="SUPFAM" id="SSF52540">
    <property type="entry name" value="P-loop containing nucleoside triphosphate hydrolases"/>
    <property type="match status" value="1"/>
</dbReference>
<dbReference type="GO" id="GO:0140664">
    <property type="term" value="F:ATP-dependent DNA damage sensor activity"/>
    <property type="evidence" value="ECO:0007669"/>
    <property type="project" value="InterPro"/>
</dbReference>
<evidence type="ECO:0000256" key="9">
    <source>
        <dbReference type="HAMAP-Rule" id="MF_00096"/>
    </source>
</evidence>
<evidence type="ECO:0000313" key="13">
    <source>
        <dbReference type="EMBL" id="QJE74134.1"/>
    </source>
</evidence>
<dbReference type="Pfam" id="PF00488">
    <property type="entry name" value="MutS_V"/>
    <property type="match status" value="1"/>
</dbReference>
<dbReference type="NCBIfam" id="TIGR01070">
    <property type="entry name" value="mutS1"/>
    <property type="match status" value="1"/>
</dbReference>
<dbReference type="GO" id="GO:0006298">
    <property type="term" value="P:mismatch repair"/>
    <property type="evidence" value="ECO:0007669"/>
    <property type="project" value="UniProtKB-UniRule"/>
</dbReference>
<feature type="binding site" evidence="9">
    <location>
        <begin position="696"/>
        <end position="703"/>
    </location>
    <ligand>
        <name>ATP</name>
        <dbReference type="ChEBI" id="CHEBI:30616"/>
    </ligand>
</feature>
<feature type="region of interest" description="Disordered" evidence="11">
    <location>
        <begin position="906"/>
        <end position="932"/>
    </location>
</feature>
<dbReference type="Gene3D" id="6.10.140.430">
    <property type="match status" value="1"/>
</dbReference>
<dbReference type="HAMAP" id="MF_00096">
    <property type="entry name" value="MutS"/>
    <property type="match status" value="1"/>
</dbReference>
<dbReference type="InterPro" id="IPR005748">
    <property type="entry name" value="DNA_mismatch_repair_MutS"/>
</dbReference>
<keyword evidence="7 9" id="KW-0234">DNA repair</keyword>
<evidence type="ECO:0000256" key="11">
    <source>
        <dbReference type="SAM" id="MobiDB-lite"/>
    </source>
</evidence>
<dbReference type="InterPro" id="IPR036187">
    <property type="entry name" value="DNA_mismatch_repair_MutS_sf"/>
</dbReference>
<keyword evidence="3 9" id="KW-0547">Nucleotide-binding</keyword>
<dbReference type="InterPro" id="IPR007861">
    <property type="entry name" value="DNA_mismatch_repair_MutS_clamp"/>
</dbReference>
<dbReference type="InterPro" id="IPR017261">
    <property type="entry name" value="DNA_mismatch_repair_MutS/MSH"/>
</dbReference>
<evidence type="ECO:0000256" key="4">
    <source>
        <dbReference type="ARBA" id="ARBA00022763"/>
    </source>
</evidence>
<dbReference type="NCBIfam" id="NF003810">
    <property type="entry name" value="PRK05399.1"/>
    <property type="match status" value="1"/>
</dbReference>
<evidence type="ECO:0000256" key="7">
    <source>
        <dbReference type="ARBA" id="ARBA00023204"/>
    </source>
</evidence>
<keyword evidence="6 9" id="KW-0238">DNA-binding</keyword>
<evidence type="ECO:0000256" key="2">
    <source>
        <dbReference type="ARBA" id="ARBA00021982"/>
    </source>
</evidence>